<keyword evidence="2" id="KW-1185">Reference proteome</keyword>
<comment type="caution">
    <text evidence="1">The sequence shown here is derived from an EMBL/GenBank/DDBJ whole genome shotgun (WGS) entry which is preliminary data.</text>
</comment>
<dbReference type="AlphaFoldDB" id="A0A511MLV3"/>
<name>A0A511MLV3_9NOCA</name>
<proteinExistence type="predicted"/>
<sequence>MRLDGEVEMLFDIGYQGGWKSQIPIVWIDQVYMDGLDTGADHPFDLTVQSDLVETHQRRYKIDMGRAAR</sequence>
<accession>A0A511MLV3</accession>
<protein>
    <submittedName>
        <fullName evidence="1">Uncharacterized protein</fullName>
    </submittedName>
</protein>
<gene>
    <name evidence="1" type="ORF">NN4_61240</name>
</gene>
<organism evidence="1 2">
    <name type="scientific">Nocardia ninae NBRC 108245</name>
    <dbReference type="NCBI Taxonomy" id="1210091"/>
    <lineage>
        <taxon>Bacteria</taxon>
        <taxon>Bacillati</taxon>
        <taxon>Actinomycetota</taxon>
        <taxon>Actinomycetes</taxon>
        <taxon>Mycobacteriales</taxon>
        <taxon>Nocardiaceae</taxon>
        <taxon>Nocardia</taxon>
    </lineage>
</organism>
<dbReference type="EMBL" id="BJXA01000054">
    <property type="protein sequence ID" value="GEM41605.1"/>
    <property type="molecule type" value="Genomic_DNA"/>
</dbReference>
<reference evidence="1 2" key="1">
    <citation type="submission" date="2019-07" db="EMBL/GenBank/DDBJ databases">
        <title>Whole genome shotgun sequence of Nocardia ninae NBRC 108245.</title>
        <authorList>
            <person name="Hosoyama A."/>
            <person name="Uohara A."/>
            <person name="Ohji S."/>
            <person name="Ichikawa N."/>
        </authorList>
    </citation>
    <scope>NUCLEOTIDE SEQUENCE [LARGE SCALE GENOMIC DNA]</scope>
    <source>
        <strain evidence="1 2">NBRC 108245</strain>
    </source>
</reference>
<dbReference type="Proteomes" id="UP000321424">
    <property type="component" value="Unassembled WGS sequence"/>
</dbReference>
<evidence type="ECO:0000313" key="1">
    <source>
        <dbReference type="EMBL" id="GEM41605.1"/>
    </source>
</evidence>
<evidence type="ECO:0000313" key="2">
    <source>
        <dbReference type="Proteomes" id="UP000321424"/>
    </source>
</evidence>